<gene>
    <name evidence="2" type="ORF">MNB_SUP05-SYMBIONT-4-676</name>
    <name evidence="3" type="ORF">MNB_SUP05-SYMBIONT-5-1442</name>
</gene>
<evidence type="ECO:0000313" key="3">
    <source>
        <dbReference type="EMBL" id="SFV87928.1"/>
    </source>
</evidence>
<feature type="transmembrane region" description="Helical" evidence="1">
    <location>
        <begin position="37"/>
        <end position="66"/>
    </location>
</feature>
<dbReference type="EMBL" id="FPHY01000128">
    <property type="protein sequence ID" value="SFV86948.1"/>
    <property type="molecule type" value="Genomic_DNA"/>
</dbReference>
<evidence type="ECO:0000256" key="1">
    <source>
        <dbReference type="SAM" id="Phobius"/>
    </source>
</evidence>
<feature type="transmembrane region" description="Helical" evidence="1">
    <location>
        <begin position="12"/>
        <end position="31"/>
    </location>
</feature>
<keyword evidence="1" id="KW-1133">Transmembrane helix</keyword>
<dbReference type="EMBL" id="FPHZ01000109">
    <property type="protein sequence ID" value="SFV87928.1"/>
    <property type="molecule type" value="Genomic_DNA"/>
</dbReference>
<keyword evidence="1" id="KW-0472">Membrane</keyword>
<organism evidence="3">
    <name type="scientific">hydrothermal vent metagenome</name>
    <dbReference type="NCBI Taxonomy" id="652676"/>
    <lineage>
        <taxon>unclassified sequences</taxon>
        <taxon>metagenomes</taxon>
        <taxon>ecological metagenomes</taxon>
    </lineage>
</organism>
<dbReference type="AlphaFoldDB" id="A0A1W1E234"/>
<reference evidence="3" key="1">
    <citation type="submission" date="2016-10" db="EMBL/GenBank/DDBJ databases">
        <authorList>
            <person name="de Groot N.N."/>
        </authorList>
    </citation>
    <scope>NUCLEOTIDE SEQUENCE</scope>
</reference>
<accession>A0A1W1E234</accession>
<evidence type="ECO:0000313" key="2">
    <source>
        <dbReference type="EMBL" id="SFV86948.1"/>
    </source>
</evidence>
<name>A0A1W1E234_9ZZZZ</name>
<keyword evidence="1" id="KW-0812">Transmembrane</keyword>
<sequence length="102" mass="11155">MSLQKLPTKSFIVAILLTIFLGPIGLFYASVIGALTMLVVTAIVGFITFGFGLFIPYTVCIIWAIIAINSYNPNPKIEITNLAPPLALSAFTKNSRRTYGWD</sequence>
<proteinExistence type="predicted"/>
<protein>
    <submittedName>
        <fullName evidence="3">Uncharacterized protein</fullName>
    </submittedName>
</protein>